<evidence type="ECO:0000256" key="2">
    <source>
        <dbReference type="ARBA" id="ARBA00023002"/>
    </source>
</evidence>
<dbReference type="InterPro" id="IPR012349">
    <property type="entry name" value="Split_barrel_FMN-bd"/>
</dbReference>
<proteinExistence type="inferred from homology"/>
<accession>A0ABN2S632</accession>
<evidence type="ECO:0000313" key="5">
    <source>
        <dbReference type="Proteomes" id="UP001501585"/>
    </source>
</evidence>
<evidence type="ECO:0000313" key="4">
    <source>
        <dbReference type="EMBL" id="GAA1981028.1"/>
    </source>
</evidence>
<dbReference type="Pfam" id="PF01613">
    <property type="entry name" value="Flavin_Reduct"/>
    <property type="match status" value="1"/>
</dbReference>
<dbReference type="RefSeq" id="WP_344159581.1">
    <property type="nucleotide sequence ID" value="NZ_BAAAPC010000001.1"/>
</dbReference>
<dbReference type="SUPFAM" id="SSF50475">
    <property type="entry name" value="FMN-binding split barrel"/>
    <property type="match status" value="1"/>
</dbReference>
<dbReference type="Gene3D" id="2.30.110.10">
    <property type="entry name" value="Electron Transport, Fmn-binding Protein, Chain A"/>
    <property type="match status" value="1"/>
</dbReference>
<name>A0ABN2S632_9ACTN</name>
<comment type="similarity">
    <text evidence="1">Belongs to the non-flavoprotein flavin reductase family.</text>
</comment>
<dbReference type="InterPro" id="IPR002563">
    <property type="entry name" value="Flavin_Rdtase-like_dom"/>
</dbReference>
<reference evidence="4 5" key="1">
    <citation type="journal article" date="2019" name="Int. J. Syst. Evol. Microbiol.">
        <title>The Global Catalogue of Microorganisms (GCM) 10K type strain sequencing project: providing services to taxonomists for standard genome sequencing and annotation.</title>
        <authorList>
            <consortium name="The Broad Institute Genomics Platform"/>
            <consortium name="The Broad Institute Genome Sequencing Center for Infectious Disease"/>
            <person name="Wu L."/>
            <person name="Ma J."/>
        </authorList>
    </citation>
    <scope>NUCLEOTIDE SEQUENCE [LARGE SCALE GENOMIC DNA]</scope>
    <source>
        <strain evidence="4 5">JCM 15313</strain>
    </source>
</reference>
<dbReference type="PANTHER" id="PTHR30466">
    <property type="entry name" value="FLAVIN REDUCTASE"/>
    <property type="match status" value="1"/>
</dbReference>
<sequence length="176" mass="18376">MRDQAHRTLTLTAPEPPGVDPGEFRRVLGRFATGVVAVTAIDPAGRPTGMAVNSFTSVSLDPPLVALCVAHTSTSWPSIRASGRCCLNILGGGQRPVSAQFATRGAEKFAGLSWFPAPSGAPLLADALAWLDCAIDDEHTAGDHDIVVARVEAAGLGADHDPLVFFGSRYGTFDAH</sequence>
<feature type="domain" description="Flavin reductase like" evidence="3">
    <location>
        <begin position="28"/>
        <end position="172"/>
    </location>
</feature>
<dbReference type="PANTHER" id="PTHR30466:SF11">
    <property type="entry name" value="FLAVIN-DEPENDENT MONOOXYGENASE, REDUCTASE SUBUNIT HSAB"/>
    <property type="match status" value="1"/>
</dbReference>
<dbReference type="SMART" id="SM00903">
    <property type="entry name" value="Flavin_Reduct"/>
    <property type="match status" value="1"/>
</dbReference>
<dbReference type="Proteomes" id="UP001501585">
    <property type="component" value="Unassembled WGS sequence"/>
</dbReference>
<evidence type="ECO:0000256" key="1">
    <source>
        <dbReference type="ARBA" id="ARBA00008898"/>
    </source>
</evidence>
<keyword evidence="2" id="KW-0560">Oxidoreductase</keyword>
<dbReference type="InterPro" id="IPR050268">
    <property type="entry name" value="NADH-dep_flavin_reductase"/>
</dbReference>
<organism evidence="4 5">
    <name type="scientific">Nocardiopsis rhodophaea</name>
    <dbReference type="NCBI Taxonomy" id="280238"/>
    <lineage>
        <taxon>Bacteria</taxon>
        <taxon>Bacillati</taxon>
        <taxon>Actinomycetota</taxon>
        <taxon>Actinomycetes</taxon>
        <taxon>Streptosporangiales</taxon>
        <taxon>Nocardiopsidaceae</taxon>
        <taxon>Nocardiopsis</taxon>
    </lineage>
</organism>
<protein>
    <submittedName>
        <fullName evidence="4">Flavin reductase family protein</fullName>
    </submittedName>
</protein>
<comment type="caution">
    <text evidence="4">The sequence shown here is derived from an EMBL/GenBank/DDBJ whole genome shotgun (WGS) entry which is preliminary data.</text>
</comment>
<keyword evidence="5" id="KW-1185">Reference proteome</keyword>
<dbReference type="EMBL" id="BAAAPC010000001">
    <property type="protein sequence ID" value="GAA1981028.1"/>
    <property type="molecule type" value="Genomic_DNA"/>
</dbReference>
<evidence type="ECO:0000259" key="3">
    <source>
        <dbReference type="SMART" id="SM00903"/>
    </source>
</evidence>
<gene>
    <name evidence="4" type="ORF">GCM10009799_02630</name>
</gene>